<gene>
    <name evidence="7" type="ORF">CWI36_0467p0030</name>
</gene>
<reference evidence="7 8" key="1">
    <citation type="submission" date="2017-12" db="EMBL/GenBank/DDBJ databases">
        <authorList>
            <person name="Pombert J.-F."/>
            <person name="Haag K.L."/>
            <person name="Ebert D."/>
        </authorList>
    </citation>
    <scope>NUCLEOTIDE SEQUENCE [LARGE SCALE GENOMIC DNA]</scope>
    <source>
        <strain evidence="7">BE-OM-2</strain>
    </source>
</reference>
<dbReference type="PANTHER" id="PTHR48016:SF56">
    <property type="entry name" value="MAPKK KINASE"/>
    <property type="match status" value="1"/>
</dbReference>
<accession>A0A4Q9LHA1</accession>
<dbReference type="InterPro" id="IPR000719">
    <property type="entry name" value="Prot_kinase_dom"/>
</dbReference>
<comment type="caution">
    <text evidence="7">The sequence shown here is derived from an EMBL/GenBank/DDBJ whole genome shotgun (WGS) entry which is preliminary data.</text>
</comment>
<feature type="domain" description="Protein kinase" evidence="6">
    <location>
        <begin position="50"/>
        <end position="329"/>
    </location>
</feature>
<evidence type="ECO:0000259" key="6">
    <source>
        <dbReference type="PROSITE" id="PS50011"/>
    </source>
</evidence>
<organism evidence="7 8">
    <name type="scientific">Hamiltosporidium magnivora</name>
    <dbReference type="NCBI Taxonomy" id="148818"/>
    <lineage>
        <taxon>Eukaryota</taxon>
        <taxon>Fungi</taxon>
        <taxon>Fungi incertae sedis</taxon>
        <taxon>Microsporidia</taxon>
        <taxon>Dubosqiidae</taxon>
        <taxon>Hamiltosporidium</taxon>
    </lineage>
</organism>
<dbReference type="VEuPathDB" id="MicrosporidiaDB:CWI39_0161p0020"/>
<dbReference type="GO" id="GO:0005524">
    <property type="term" value="F:ATP binding"/>
    <property type="evidence" value="ECO:0007669"/>
    <property type="project" value="UniProtKB-KW"/>
</dbReference>
<dbReference type="Gene3D" id="1.10.510.10">
    <property type="entry name" value="Transferase(Phosphotransferase) domain 1"/>
    <property type="match status" value="1"/>
</dbReference>
<dbReference type="AlphaFoldDB" id="A0A4Q9LHA1"/>
<keyword evidence="8" id="KW-1185">Reference proteome</keyword>
<dbReference type="SUPFAM" id="SSF56112">
    <property type="entry name" value="Protein kinase-like (PK-like)"/>
    <property type="match status" value="1"/>
</dbReference>
<evidence type="ECO:0000256" key="2">
    <source>
        <dbReference type="ARBA" id="ARBA00022741"/>
    </source>
</evidence>
<dbReference type="PANTHER" id="PTHR48016">
    <property type="entry name" value="MAP KINASE KINASE KINASE SSK2-RELATED-RELATED"/>
    <property type="match status" value="1"/>
</dbReference>
<evidence type="ECO:0000313" key="7">
    <source>
        <dbReference type="EMBL" id="TBU06350.1"/>
    </source>
</evidence>
<keyword evidence="5" id="KW-0732">Signal</keyword>
<feature type="chain" id="PRO_5020276803" evidence="5">
    <location>
        <begin position="21"/>
        <end position="407"/>
    </location>
</feature>
<evidence type="ECO:0000256" key="5">
    <source>
        <dbReference type="SAM" id="SignalP"/>
    </source>
</evidence>
<keyword evidence="4" id="KW-0067">ATP-binding</keyword>
<dbReference type="GO" id="GO:0000165">
    <property type="term" value="P:MAPK cascade"/>
    <property type="evidence" value="ECO:0007669"/>
    <property type="project" value="UniProtKB-ARBA"/>
</dbReference>
<dbReference type="GO" id="GO:0004672">
    <property type="term" value="F:protein kinase activity"/>
    <property type="evidence" value="ECO:0007669"/>
    <property type="project" value="InterPro"/>
</dbReference>
<dbReference type="VEuPathDB" id="MicrosporidiaDB:CWI36_0467p0030"/>
<dbReference type="Proteomes" id="UP000291404">
    <property type="component" value="Unassembled WGS sequence"/>
</dbReference>
<dbReference type="EMBL" id="PITI01000467">
    <property type="protein sequence ID" value="TBU06350.1"/>
    <property type="molecule type" value="Genomic_DNA"/>
</dbReference>
<dbReference type="STRING" id="148818.A0A4Q9LHA1"/>
<dbReference type="Pfam" id="PF00069">
    <property type="entry name" value="Pkinase"/>
    <property type="match status" value="1"/>
</dbReference>
<protein>
    <submittedName>
        <fullName evidence="7">Protein kinase</fullName>
    </submittedName>
</protein>
<proteinExistence type="predicted"/>
<dbReference type="InterPro" id="IPR050538">
    <property type="entry name" value="MAP_kinase_kinase_kinase"/>
</dbReference>
<evidence type="ECO:0000313" key="8">
    <source>
        <dbReference type="Proteomes" id="UP000291404"/>
    </source>
</evidence>
<name>A0A4Q9LHA1_9MICR</name>
<keyword evidence="3 7" id="KW-0418">Kinase</keyword>
<keyword evidence="1" id="KW-0808">Transferase</keyword>
<keyword evidence="2" id="KW-0547">Nucleotide-binding</keyword>
<dbReference type="PROSITE" id="PS50011">
    <property type="entry name" value="PROTEIN_KINASE_DOM"/>
    <property type="match status" value="1"/>
</dbReference>
<dbReference type="InterPro" id="IPR011009">
    <property type="entry name" value="Kinase-like_dom_sf"/>
</dbReference>
<feature type="signal peptide" evidence="5">
    <location>
        <begin position="1"/>
        <end position="20"/>
    </location>
</feature>
<evidence type="ECO:0000256" key="1">
    <source>
        <dbReference type="ARBA" id="ARBA00022679"/>
    </source>
</evidence>
<dbReference type="CDD" id="cd00180">
    <property type="entry name" value="PKc"/>
    <property type="match status" value="1"/>
</dbReference>
<sequence>MNIINFCFLKRLYFLNLVCSSHISNTNKHKKISKEDFQNLGHEITTYYSYEDTIHSSPDRSLQILKAKNLITREYVLIKISKSKQYAAYLQKEKEFLDKFDHPNIFKYIRETKIGNTSCLVFPLAEDTLESLLKKQSLGNHYIRFILRQILNGLNHIHEKKMVNNNIRMDRILVKNLKYVQIIDFSKSCKTNESIKIFKSHDLNNIDKEFDYYSPEIKKNELLNEKSDMWSFGKLIKQLQEKNMSKPIYRTEDILSDYKIFTLCFLNNEAEKRISASTALMSNFFETLYEFIHCFCSIKDQNFINNNIEYTKKNSQLIITYLEYTIELFCCCSTEARGFYYTRLHEARNKDSLFFDSIYSKYYLFGSHCIFMVRIATKDYLLCELNIFELEYLQINFENFIHLSIKF</sequence>
<evidence type="ECO:0000256" key="3">
    <source>
        <dbReference type="ARBA" id="ARBA00022777"/>
    </source>
</evidence>
<evidence type="ECO:0000256" key="4">
    <source>
        <dbReference type="ARBA" id="ARBA00022840"/>
    </source>
</evidence>